<evidence type="ECO:0000256" key="1">
    <source>
        <dbReference type="SAM" id="MobiDB-lite"/>
    </source>
</evidence>
<dbReference type="Pfam" id="PF09994">
    <property type="entry name" value="T6SS_Tle1-like_cat"/>
    <property type="match status" value="1"/>
</dbReference>
<feature type="compositionally biased region" description="Polar residues" evidence="1">
    <location>
        <begin position="296"/>
        <end position="324"/>
    </location>
</feature>
<dbReference type="Proteomes" id="UP000054304">
    <property type="component" value="Unassembled WGS sequence"/>
</dbReference>
<accession>A0A0C7N6T7</accession>
<evidence type="ECO:0000259" key="2">
    <source>
        <dbReference type="Pfam" id="PF09994"/>
    </source>
</evidence>
<dbReference type="STRING" id="1245769.A0A0C7N6T7"/>
<dbReference type="HOGENOM" id="CLU_005049_0_3_1"/>
<proteinExistence type="predicted"/>
<dbReference type="InterPro" id="IPR018712">
    <property type="entry name" value="Tle1-like_cat"/>
</dbReference>
<dbReference type="RefSeq" id="XP_022628489.1">
    <property type="nucleotide sequence ID" value="XM_022772135.1"/>
</dbReference>
<name>A0A0C7N6T7_9SACH</name>
<organism evidence="3 4">
    <name type="scientific">Lachancea lanzarotensis</name>
    <dbReference type="NCBI Taxonomy" id="1245769"/>
    <lineage>
        <taxon>Eukaryota</taxon>
        <taxon>Fungi</taxon>
        <taxon>Dikarya</taxon>
        <taxon>Ascomycota</taxon>
        <taxon>Saccharomycotina</taxon>
        <taxon>Saccharomycetes</taxon>
        <taxon>Saccharomycetales</taxon>
        <taxon>Saccharomycetaceae</taxon>
        <taxon>Lachancea</taxon>
    </lineage>
</organism>
<dbReference type="PANTHER" id="PTHR33840:SF2">
    <property type="entry name" value="TLE1 PHOSPHOLIPASE DOMAIN-CONTAINING PROTEIN"/>
    <property type="match status" value="1"/>
</dbReference>
<dbReference type="OrthoDB" id="3162439at2759"/>
<reference evidence="3 4" key="1">
    <citation type="submission" date="2014-12" db="EMBL/GenBank/DDBJ databases">
        <authorList>
            <person name="Neuveglise Cecile"/>
        </authorList>
    </citation>
    <scope>NUCLEOTIDE SEQUENCE [LARGE SCALE GENOMIC DNA]</scope>
    <source>
        <strain evidence="3 4">CBS 12615</strain>
    </source>
</reference>
<dbReference type="EMBL" id="LN736364">
    <property type="protein sequence ID" value="CEP62260.1"/>
    <property type="molecule type" value="Genomic_DNA"/>
</dbReference>
<dbReference type="AlphaFoldDB" id="A0A0C7N6T7"/>
<keyword evidence="4" id="KW-1185">Reference proteome</keyword>
<dbReference type="GeneID" id="34685720"/>
<feature type="domain" description="T6SS Phospholipase effector Tle1-like catalytic" evidence="2">
    <location>
        <begin position="35"/>
        <end position="397"/>
    </location>
</feature>
<evidence type="ECO:0000313" key="3">
    <source>
        <dbReference type="EMBL" id="CEP62260.1"/>
    </source>
</evidence>
<dbReference type="PANTHER" id="PTHR33840">
    <property type="match status" value="1"/>
</dbReference>
<gene>
    <name evidence="3" type="ORF">LALA0_S05e01464g</name>
</gene>
<protein>
    <submittedName>
        <fullName evidence="3">LALA0S05e01464g1_1</fullName>
    </submittedName>
</protein>
<sequence>MSETIGGTIHGRTAQNQGTCKSPHSKANEGGVRGRKIILCFDGTDGTFGPKPFSNVLKIYRMLDSSDERKQLCYYQPGIGTAMTFDSNLNYNRKVTFTKARNFVDSLFAFSMTNHVCSAYIFLMKFYRRGDEIYMFGFSRGAFVARILAGMIERVGLLNEGLEDIISTAWQIYEKWEYAAQPIEPDYTTTLAEEFKKTFSRSYEIVISFQGLFDSVNSAGFLRDRHFPFTARSTIVRHVRHALSLDERRGKFQQQNFIQSPKDGGFSPFWRNLSYRLSNSSFKSLQIFSKAPPSPNLLSRNSMQTSNGNSPQNSFLKSKTSSVRNEGEGRLNDSSAAKSLTYTQDFCRSSISSDSLSSDIIEKWFPGDHADVGGGWIPDFDTKQYLSNVSLQWILSEAITNGVLFEKGVVREFSDKYPALSSFTALSHDMLTFRSRGAVESMPEVSNLLNRSLISRILRQISKLIKMKVSWICRKGRCYIEKCNELLYRSCDFGSSQTSLVDREAQRDASLPSKAGCGDQPLWQVFVWWIVELVPIRRKILGKNCRWKNAYVPNYGRRRELRDDVDLHWSVLWRLLYYRDYRPPNLPQYVFDLLVELDNSTDLSQERKDIVRAIMSSRFRKPLIGRCPQRDDVKYEKVVHEAREILRQWSHSPTPTIPDDLSDLLRTRCDL</sequence>
<feature type="region of interest" description="Disordered" evidence="1">
    <location>
        <begin position="296"/>
        <end position="332"/>
    </location>
</feature>
<evidence type="ECO:0000313" key="4">
    <source>
        <dbReference type="Proteomes" id="UP000054304"/>
    </source>
</evidence>
<feature type="region of interest" description="Disordered" evidence="1">
    <location>
        <begin position="1"/>
        <end position="29"/>
    </location>
</feature>
<feature type="compositionally biased region" description="Polar residues" evidence="1">
    <location>
        <begin position="13"/>
        <end position="22"/>
    </location>
</feature>